<sequence>MSTMTDTIMQQVAEQAKKAMEAANSARPLPHFDYVLITGYEPSDRHVLVVSHRHSDEVREAAHQTRTTDRGEKTTTGVFEWMPIEPSPEPGTAEEVKHGLNAEHPMLKRPQLMTSAPKPHNERKFYEFREQNGSRTAECRELRKALHELADKGQINYFLKKGARFLRQEREPARIEPCKEECSTKILATITSSYAEGITQSA</sequence>
<reference evidence="1" key="1">
    <citation type="submission" date="2022-04" db="EMBL/GenBank/DDBJ databases">
        <title>Carnegiea gigantea Genome sequencing and assembly v2.</title>
        <authorList>
            <person name="Copetti D."/>
            <person name="Sanderson M.J."/>
            <person name="Burquez A."/>
            <person name="Wojciechowski M.F."/>
        </authorList>
    </citation>
    <scope>NUCLEOTIDE SEQUENCE</scope>
    <source>
        <strain evidence="1">SGP5-SGP5p</strain>
        <tissue evidence="1">Aerial part</tissue>
    </source>
</reference>
<evidence type="ECO:0000313" key="1">
    <source>
        <dbReference type="EMBL" id="KAJ8433621.1"/>
    </source>
</evidence>
<evidence type="ECO:0000313" key="2">
    <source>
        <dbReference type="Proteomes" id="UP001153076"/>
    </source>
</evidence>
<protein>
    <submittedName>
        <fullName evidence="1">Uncharacterized protein</fullName>
    </submittedName>
</protein>
<accession>A0A9Q1Q9V2</accession>
<comment type="caution">
    <text evidence="1">The sequence shown here is derived from an EMBL/GenBank/DDBJ whole genome shotgun (WGS) entry which is preliminary data.</text>
</comment>
<organism evidence="1 2">
    <name type="scientific">Carnegiea gigantea</name>
    <dbReference type="NCBI Taxonomy" id="171969"/>
    <lineage>
        <taxon>Eukaryota</taxon>
        <taxon>Viridiplantae</taxon>
        <taxon>Streptophyta</taxon>
        <taxon>Embryophyta</taxon>
        <taxon>Tracheophyta</taxon>
        <taxon>Spermatophyta</taxon>
        <taxon>Magnoliopsida</taxon>
        <taxon>eudicotyledons</taxon>
        <taxon>Gunneridae</taxon>
        <taxon>Pentapetalae</taxon>
        <taxon>Caryophyllales</taxon>
        <taxon>Cactineae</taxon>
        <taxon>Cactaceae</taxon>
        <taxon>Cactoideae</taxon>
        <taxon>Echinocereeae</taxon>
        <taxon>Carnegiea</taxon>
    </lineage>
</organism>
<keyword evidence="2" id="KW-1185">Reference proteome</keyword>
<dbReference type="Proteomes" id="UP001153076">
    <property type="component" value="Unassembled WGS sequence"/>
</dbReference>
<gene>
    <name evidence="1" type="ORF">Cgig2_023560</name>
</gene>
<proteinExistence type="predicted"/>
<dbReference type="AlphaFoldDB" id="A0A9Q1Q9V2"/>
<dbReference type="EMBL" id="JAKOGI010000527">
    <property type="protein sequence ID" value="KAJ8433621.1"/>
    <property type="molecule type" value="Genomic_DNA"/>
</dbReference>
<name>A0A9Q1Q9V2_9CARY</name>